<accession>A0A7X0CYA4</accession>
<evidence type="ECO:0000256" key="4">
    <source>
        <dbReference type="ARBA" id="ARBA00022452"/>
    </source>
</evidence>
<dbReference type="Pfam" id="PF07715">
    <property type="entry name" value="Plug"/>
    <property type="match status" value="1"/>
</dbReference>
<reference evidence="17 18" key="1">
    <citation type="submission" date="2020-08" db="EMBL/GenBank/DDBJ databases">
        <title>Genomic Encyclopedia of Type Strains, Phase IV (KMG-IV): sequencing the most valuable type-strain genomes for metagenomic binning, comparative biology and taxonomic classification.</title>
        <authorList>
            <person name="Goeker M."/>
        </authorList>
    </citation>
    <scope>NUCLEOTIDE SEQUENCE [LARGE SCALE GENOMIC DNA]</scope>
    <source>
        <strain evidence="17 18">DSM 100734</strain>
    </source>
</reference>
<dbReference type="InterPro" id="IPR000531">
    <property type="entry name" value="Beta-barrel_TonB"/>
</dbReference>
<feature type="signal peptide" evidence="14">
    <location>
        <begin position="1"/>
        <end position="25"/>
    </location>
</feature>
<dbReference type="EMBL" id="JACHEG010000001">
    <property type="protein sequence ID" value="MBB6161080.1"/>
    <property type="molecule type" value="Genomic_DNA"/>
</dbReference>
<keyword evidence="8 11" id="KW-0472">Membrane</keyword>
<dbReference type="CDD" id="cd01347">
    <property type="entry name" value="ligand_gated_channel"/>
    <property type="match status" value="1"/>
</dbReference>
<dbReference type="NCBIfam" id="TIGR01785">
    <property type="entry name" value="TonB-hemin"/>
    <property type="match status" value="1"/>
</dbReference>
<evidence type="ECO:0000259" key="16">
    <source>
        <dbReference type="Pfam" id="PF07715"/>
    </source>
</evidence>
<dbReference type="NCBIfam" id="TIGR01786">
    <property type="entry name" value="TonB-hemlactrns"/>
    <property type="match status" value="1"/>
</dbReference>
<dbReference type="InterPro" id="IPR039426">
    <property type="entry name" value="TonB-dep_rcpt-like"/>
</dbReference>
<evidence type="ECO:0000256" key="9">
    <source>
        <dbReference type="ARBA" id="ARBA00023170"/>
    </source>
</evidence>
<dbReference type="InterPro" id="IPR036942">
    <property type="entry name" value="Beta-barrel_TonB_sf"/>
</dbReference>
<keyword evidence="10 11" id="KW-0998">Cell outer membrane</keyword>
<evidence type="ECO:0000256" key="6">
    <source>
        <dbReference type="ARBA" id="ARBA00022729"/>
    </source>
</evidence>
<protein>
    <submittedName>
        <fullName evidence="17">Hemoglobin/transferrin/lactoferrin receptor protein</fullName>
    </submittedName>
</protein>
<gene>
    <name evidence="17" type="ORF">HNQ72_000877</name>
</gene>
<evidence type="ECO:0000256" key="11">
    <source>
        <dbReference type="PROSITE-ProRule" id="PRU01360"/>
    </source>
</evidence>
<feature type="region of interest" description="Disordered" evidence="13">
    <location>
        <begin position="278"/>
        <end position="297"/>
    </location>
</feature>
<evidence type="ECO:0000256" key="1">
    <source>
        <dbReference type="ARBA" id="ARBA00004571"/>
    </source>
</evidence>
<dbReference type="InterPro" id="IPR012910">
    <property type="entry name" value="Plug_dom"/>
</dbReference>
<comment type="similarity">
    <text evidence="2 11 12">Belongs to the TonB-dependent receptor family.</text>
</comment>
<comment type="caution">
    <text evidence="17">The sequence shown here is derived from an EMBL/GenBank/DDBJ whole genome shotgun (WGS) entry which is preliminary data.</text>
</comment>
<dbReference type="SUPFAM" id="SSF56935">
    <property type="entry name" value="Porins"/>
    <property type="match status" value="1"/>
</dbReference>
<dbReference type="AlphaFoldDB" id="A0A7X0CYA4"/>
<evidence type="ECO:0000256" key="2">
    <source>
        <dbReference type="ARBA" id="ARBA00009810"/>
    </source>
</evidence>
<evidence type="ECO:0000256" key="10">
    <source>
        <dbReference type="ARBA" id="ARBA00023237"/>
    </source>
</evidence>
<feature type="chain" id="PRO_5030680717" evidence="14">
    <location>
        <begin position="26"/>
        <end position="741"/>
    </location>
</feature>
<dbReference type="GO" id="GO:0044718">
    <property type="term" value="P:siderophore transmembrane transport"/>
    <property type="evidence" value="ECO:0007669"/>
    <property type="project" value="TreeGrafter"/>
</dbReference>
<evidence type="ECO:0000256" key="14">
    <source>
        <dbReference type="SAM" id="SignalP"/>
    </source>
</evidence>
<evidence type="ECO:0000259" key="15">
    <source>
        <dbReference type="Pfam" id="PF00593"/>
    </source>
</evidence>
<feature type="compositionally biased region" description="Basic and acidic residues" evidence="13">
    <location>
        <begin position="285"/>
        <end position="297"/>
    </location>
</feature>
<proteinExistence type="inferred from homology"/>
<name>A0A7X0CYA4_9HYPH</name>
<dbReference type="Gene3D" id="2.40.170.20">
    <property type="entry name" value="TonB-dependent receptor, beta-barrel domain"/>
    <property type="match status" value="1"/>
</dbReference>
<dbReference type="Pfam" id="PF00593">
    <property type="entry name" value="TonB_dep_Rec_b-barrel"/>
    <property type="match status" value="1"/>
</dbReference>
<keyword evidence="3 11" id="KW-0813">Transport</keyword>
<comment type="subcellular location">
    <subcellularLocation>
        <location evidence="1 11">Cell outer membrane</location>
        <topology evidence="1 11">Multi-pass membrane protein</topology>
    </subcellularLocation>
</comment>
<dbReference type="PANTHER" id="PTHR30069">
    <property type="entry name" value="TONB-DEPENDENT OUTER MEMBRANE RECEPTOR"/>
    <property type="match status" value="1"/>
</dbReference>
<dbReference type="GO" id="GO:0015344">
    <property type="term" value="F:siderophore uptake transmembrane transporter activity"/>
    <property type="evidence" value="ECO:0007669"/>
    <property type="project" value="TreeGrafter"/>
</dbReference>
<keyword evidence="18" id="KW-1185">Reference proteome</keyword>
<sequence>MASRRLRSILTTCTALALLSLAAEASAQQAEQSGTALEPIVLKGKRVAKAGDAENTPTATETTEAQLEKKQVQSIADLGRSIDPGVNFNRATNSVNIRGLEGNRVTTLVDGIPLSYLRDNARETSGGADSVDFFSLATVNVVKGADSSRIGDGALGGALLFRTLEPDDLISEGKDWGGKVGTGFDSADDSWYGGAAIAKRIENTSIMFLGSYKKGHELDNRGSVGGYGSDRTKRNPADYDQYNMLFKLRQDVEGGHRFGLTAERFRFDKDIDLKQAQVPGTNYRPEGKHTSGEENERTRVSLDYEYEAPSTDSLIDDAKATLYWQRQERVDSQDSIRFGSLAGPFIRNNEISEAGFGFNGFFDSGFEVGSVNHTLTLGTSMFFSKAEQYSAGVDSCTPFTSLFPPCSMLHTNQSDMPDVDSSKVSVYAQDRMVFGDSGFSLTPGIRFDWYDHSPKDTPAYLSNPATPVLPNGSSDSAFSPKILAEYQLNKDVTLFGQWAMGFRSPTSNEMYLTYGGVGSYLSIGNPDLEPETSNGFEVGARLGDDEFGGSVNLFYNRYRNFIDSRSYSSDEITAAGYNPADFPFGVTGYQNIARAKIYGAEFSVHKSFVNGFNTRAGLAFTRGVNMETDQYLNSVAPLKAIVGIGYATETWGVDALWTGVKGVSDKSTASFKAPGYGLVDLTAWWEPEQVKGLSIRAGIYNVFDRKYWDALNTKDANVTAGAEDYFTEPGRSFKISLTQRF</sequence>
<evidence type="ECO:0000256" key="7">
    <source>
        <dbReference type="ARBA" id="ARBA00023077"/>
    </source>
</evidence>
<dbReference type="GO" id="GO:0009279">
    <property type="term" value="C:cell outer membrane"/>
    <property type="evidence" value="ECO:0007669"/>
    <property type="project" value="UniProtKB-SubCell"/>
</dbReference>
<dbReference type="InterPro" id="IPR011276">
    <property type="entry name" value="TonB_haem/Hb_rcpt"/>
</dbReference>
<keyword evidence="5 11" id="KW-0812">Transmembrane</keyword>
<evidence type="ECO:0000313" key="17">
    <source>
        <dbReference type="EMBL" id="MBB6161080.1"/>
    </source>
</evidence>
<dbReference type="Gene3D" id="2.170.130.10">
    <property type="entry name" value="TonB-dependent receptor, plug domain"/>
    <property type="match status" value="1"/>
</dbReference>
<keyword evidence="9 17" id="KW-0675">Receptor</keyword>
<feature type="domain" description="TonB-dependent receptor plug" evidence="16">
    <location>
        <begin position="54"/>
        <end position="158"/>
    </location>
</feature>
<evidence type="ECO:0000256" key="5">
    <source>
        <dbReference type="ARBA" id="ARBA00022692"/>
    </source>
</evidence>
<dbReference type="PANTHER" id="PTHR30069:SF29">
    <property type="entry name" value="HEMOGLOBIN AND HEMOGLOBIN-HAPTOGLOBIN-BINDING PROTEIN 1-RELATED"/>
    <property type="match status" value="1"/>
</dbReference>
<keyword evidence="7 12" id="KW-0798">TonB box</keyword>
<evidence type="ECO:0000256" key="8">
    <source>
        <dbReference type="ARBA" id="ARBA00023136"/>
    </source>
</evidence>
<dbReference type="InterPro" id="IPR037066">
    <property type="entry name" value="Plug_dom_sf"/>
</dbReference>
<organism evidence="17 18">
    <name type="scientific">Rhizobium wenxiniae</name>
    <dbReference type="NCBI Taxonomy" id="1737357"/>
    <lineage>
        <taxon>Bacteria</taxon>
        <taxon>Pseudomonadati</taxon>
        <taxon>Pseudomonadota</taxon>
        <taxon>Alphaproteobacteria</taxon>
        <taxon>Hyphomicrobiales</taxon>
        <taxon>Rhizobiaceae</taxon>
        <taxon>Rhizobium/Agrobacterium group</taxon>
        <taxon>Rhizobium</taxon>
    </lineage>
</organism>
<dbReference type="GO" id="GO:0015232">
    <property type="term" value="F:heme transmembrane transporter activity"/>
    <property type="evidence" value="ECO:0007669"/>
    <property type="project" value="InterPro"/>
</dbReference>
<keyword evidence="4 11" id="KW-1134">Transmembrane beta strand</keyword>
<evidence type="ECO:0000313" key="18">
    <source>
        <dbReference type="Proteomes" id="UP000547879"/>
    </source>
</evidence>
<evidence type="ECO:0000256" key="12">
    <source>
        <dbReference type="RuleBase" id="RU003357"/>
    </source>
</evidence>
<dbReference type="Proteomes" id="UP000547879">
    <property type="component" value="Unassembled WGS sequence"/>
</dbReference>
<keyword evidence="6 14" id="KW-0732">Signal</keyword>
<evidence type="ECO:0000256" key="3">
    <source>
        <dbReference type="ARBA" id="ARBA00022448"/>
    </source>
</evidence>
<dbReference type="PROSITE" id="PS52016">
    <property type="entry name" value="TONB_DEPENDENT_REC_3"/>
    <property type="match status" value="1"/>
</dbReference>
<feature type="domain" description="TonB-dependent receptor-like beta-barrel" evidence="15">
    <location>
        <begin position="249"/>
        <end position="702"/>
    </location>
</feature>
<evidence type="ECO:0000256" key="13">
    <source>
        <dbReference type="SAM" id="MobiDB-lite"/>
    </source>
</evidence>
<dbReference type="InterPro" id="IPR010949">
    <property type="entry name" value="TonB_Hb/transfer/lactofer_rcpt"/>
</dbReference>
<dbReference type="RefSeq" id="WP_183989862.1">
    <property type="nucleotide sequence ID" value="NZ_BMHW01000001.1"/>
</dbReference>